<gene>
    <name evidence="2" type="ORF">CLUMA_CG006348</name>
</gene>
<dbReference type="EMBL" id="CVRI01000035">
    <property type="protein sequence ID" value="CRK92722.1"/>
    <property type="molecule type" value="Genomic_DNA"/>
</dbReference>
<protein>
    <submittedName>
        <fullName evidence="2">CLUMA_CG006348, isoform A</fullName>
    </submittedName>
</protein>
<evidence type="ECO:0000256" key="1">
    <source>
        <dbReference type="SAM" id="Coils"/>
    </source>
</evidence>
<feature type="coiled-coil region" evidence="1">
    <location>
        <begin position="91"/>
        <end position="131"/>
    </location>
</feature>
<keyword evidence="3" id="KW-1185">Reference proteome</keyword>
<organism evidence="2 3">
    <name type="scientific">Clunio marinus</name>
    <dbReference type="NCBI Taxonomy" id="568069"/>
    <lineage>
        <taxon>Eukaryota</taxon>
        <taxon>Metazoa</taxon>
        <taxon>Ecdysozoa</taxon>
        <taxon>Arthropoda</taxon>
        <taxon>Hexapoda</taxon>
        <taxon>Insecta</taxon>
        <taxon>Pterygota</taxon>
        <taxon>Neoptera</taxon>
        <taxon>Endopterygota</taxon>
        <taxon>Diptera</taxon>
        <taxon>Nematocera</taxon>
        <taxon>Chironomoidea</taxon>
        <taxon>Chironomidae</taxon>
        <taxon>Clunio</taxon>
    </lineage>
</organism>
<dbReference type="OrthoDB" id="10472216at2759"/>
<name>A0A1J1HYU4_9DIPT</name>
<evidence type="ECO:0000313" key="3">
    <source>
        <dbReference type="Proteomes" id="UP000183832"/>
    </source>
</evidence>
<dbReference type="Proteomes" id="UP000183832">
    <property type="component" value="Unassembled WGS sequence"/>
</dbReference>
<keyword evidence="1" id="KW-0175">Coiled coil</keyword>
<reference evidence="2 3" key="1">
    <citation type="submission" date="2015-04" db="EMBL/GenBank/DDBJ databases">
        <authorList>
            <person name="Syromyatnikov M.Y."/>
            <person name="Popov V.N."/>
        </authorList>
    </citation>
    <scope>NUCLEOTIDE SEQUENCE [LARGE SCALE GENOMIC DNA]</scope>
</reference>
<accession>A0A1J1HYU4</accession>
<proteinExistence type="predicted"/>
<sequence>MNEKHLISEEIQTDIYGFQLENLQSFQDTLLSNKLNLNVKLKQIEDMLETGLFKKNEVIEKLNSEIASMRIISEETNAMQKVMTDHVGLTLQEIQKDIKNLEKNIEKQSIIEDVQVELAQTNKKLMDVKRKCMKTSRQCLLMQFESVSMLCDLKL</sequence>
<dbReference type="AlphaFoldDB" id="A0A1J1HYU4"/>
<evidence type="ECO:0000313" key="2">
    <source>
        <dbReference type="EMBL" id="CRK92722.1"/>
    </source>
</evidence>